<sequence length="170" mass="19262">MPMGCYRRFEQHLIYELSLLSSHLRHEGPIASGNFASARDCSAPRANSGAQCPDRGARVNSRLSVDMVMKQQLDVDKVIIHLLEVGKKKHDKQVSIRDPDFLSYDTDDSKKPIITRGEEKSWIKSLSLRDNTKKTRKPPTLQSLPAIELREHRSLTLKSKQQQPTLDSNG</sequence>
<evidence type="ECO:0000313" key="3">
    <source>
        <dbReference type="Proteomes" id="UP001152798"/>
    </source>
</evidence>
<dbReference type="Proteomes" id="UP001152798">
    <property type="component" value="Chromosome 4"/>
</dbReference>
<keyword evidence="3" id="KW-1185">Reference proteome</keyword>
<evidence type="ECO:0000313" key="2">
    <source>
        <dbReference type="EMBL" id="CAH1400395.1"/>
    </source>
</evidence>
<dbReference type="EMBL" id="OV725080">
    <property type="protein sequence ID" value="CAH1400395.1"/>
    <property type="molecule type" value="Genomic_DNA"/>
</dbReference>
<dbReference type="OrthoDB" id="10567079at2759"/>
<gene>
    <name evidence="2" type="ORF">NEZAVI_LOCUS9641</name>
</gene>
<feature type="region of interest" description="Disordered" evidence="1">
    <location>
        <begin position="129"/>
        <end position="170"/>
    </location>
</feature>
<dbReference type="AlphaFoldDB" id="A0A9P0HDL9"/>
<accession>A0A9P0HDL9</accession>
<evidence type="ECO:0000256" key="1">
    <source>
        <dbReference type="SAM" id="MobiDB-lite"/>
    </source>
</evidence>
<feature type="compositionally biased region" description="Polar residues" evidence="1">
    <location>
        <begin position="156"/>
        <end position="170"/>
    </location>
</feature>
<name>A0A9P0HDL9_NEZVI</name>
<protein>
    <submittedName>
        <fullName evidence="2">Uncharacterized protein</fullName>
    </submittedName>
</protein>
<reference evidence="2" key="1">
    <citation type="submission" date="2022-01" db="EMBL/GenBank/DDBJ databases">
        <authorList>
            <person name="King R."/>
        </authorList>
    </citation>
    <scope>NUCLEOTIDE SEQUENCE</scope>
</reference>
<proteinExistence type="predicted"/>
<organism evidence="2 3">
    <name type="scientific">Nezara viridula</name>
    <name type="common">Southern green stink bug</name>
    <name type="synonym">Cimex viridulus</name>
    <dbReference type="NCBI Taxonomy" id="85310"/>
    <lineage>
        <taxon>Eukaryota</taxon>
        <taxon>Metazoa</taxon>
        <taxon>Ecdysozoa</taxon>
        <taxon>Arthropoda</taxon>
        <taxon>Hexapoda</taxon>
        <taxon>Insecta</taxon>
        <taxon>Pterygota</taxon>
        <taxon>Neoptera</taxon>
        <taxon>Paraneoptera</taxon>
        <taxon>Hemiptera</taxon>
        <taxon>Heteroptera</taxon>
        <taxon>Panheteroptera</taxon>
        <taxon>Pentatomomorpha</taxon>
        <taxon>Pentatomoidea</taxon>
        <taxon>Pentatomidae</taxon>
        <taxon>Pentatominae</taxon>
        <taxon>Nezara</taxon>
    </lineage>
</organism>